<evidence type="ECO:0000256" key="2">
    <source>
        <dbReference type="SAM" id="MobiDB-lite"/>
    </source>
</evidence>
<keyword evidence="1" id="KW-0175">Coiled coil</keyword>
<evidence type="ECO:0000256" key="1">
    <source>
        <dbReference type="SAM" id="Coils"/>
    </source>
</evidence>
<dbReference type="Pfam" id="PF03564">
    <property type="entry name" value="DUF1759"/>
    <property type="match status" value="1"/>
</dbReference>
<dbReference type="PANTHER" id="PTHR22954:SF3">
    <property type="entry name" value="PROTEIN CBG08539"/>
    <property type="match status" value="1"/>
</dbReference>
<organism evidence="3 4">
    <name type="scientific">Meloidogyne incognita</name>
    <name type="common">Southern root-knot nematode worm</name>
    <name type="synonym">Oxyuris incognita</name>
    <dbReference type="NCBI Taxonomy" id="6306"/>
    <lineage>
        <taxon>Eukaryota</taxon>
        <taxon>Metazoa</taxon>
        <taxon>Ecdysozoa</taxon>
        <taxon>Nematoda</taxon>
        <taxon>Chromadorea</taxon>
        <taxon>Rhabditida</taxon>
        <taxon>Tylenchina</taxon>
        <taxon>Tylenchomorpha</taxon>
        <taxon>Tylenchoidea</taxon>
        <taxon>Meloidogynidae</taxon>
        <taxon>Meloidogyninae</taxon>
        <taxon>Meloidogyne</taxon>
        <taxon>Meloidogyne incognita group</taxon>
    </lineage>
</organism>
<evidence type="ECO:0000313" key="4">
    <source>
        <dbReference type="WBParaSite" id="Minc3s00787g17363"/>
    </source>
</evidence>
<protein>
    <submittedName>
        <fullName evidence="4">Uncharacterized protein</fullName>
    </submittedName>
</protein>
<keyword evidence="3" id="KW-1185">Reference proteome</keyword>
<dbReference type="WBParaSite" id="Minc3s00787g17363">
    <property type="protein sequence ID" value="Minc3s00787g17363"/>
    <property type="gene ID" value="Minc3s00787g17363"/>
</dbReference>
<reference evidence="4" key="1">
    <citation type="submission" date="2022-11" db="UniProtKB">
        <authorList>
            <consortium name="WormBaseParasite"/>
        </authorList>
    </citation>
    <scope>IDENTIFICATION</scope>
</reference>
<sequence>MSKPLKLFTKRASETVQTLLEREVPKEPEDSEQNSEFFLDVCETLDQLNTEIEELTEAHNDLKESNAKWISLIQRSSQTDKQTLEKAYEDAAENYNIDERLNEASIKLRRLKDLERKLKTQKRKEERREKSIINSTTQAQQSLGLNFKPPRQEIGKFSGRQIDWPDWWQLFKATVHETDGSEEIKHAVLKQCVQGEAKSIIAGLKLSDYEIAIDLLKQKYGNEEEYIRNLYTELESLKICQNFQDCRKFSLEVEKICRLLENNGHNISGQGFWMSLEKKLTIPILREIQSKKAFVKNNGALWDTAAFRKALREVIEKEELVLSIHGKLPEKAEEQQNIFCSFDKWLIFNSYPDIIKEIVIYF</sequence>
<feature type="coiled-coil region" evidence="1">
    <location>
        <begin position="38"/>
        <end position="68"/>
    </location>
</feature>
<proteinExistence type="predicted"/>
<dbReference type="AlphaFoldDB" id="A0A914LRB7"/>
<dbReference type="Proteomes" id="UP000887563">
    <property type="component" value="Unplaced"/>
</dbReference>
<feature type="region of interest" description="Disordered" evidence="2">
    <location>
        <begin position="119"/>
        <end position="140"/>
    </location>
</feature>
<name>A0A914LRB7_MELIC</name>
<accession>A0A914LRB7</accession>
<dbReference type="InterPro" id="IPR005312">
    <property type="entry name" value="DUF1759"/>
</dbReference>
<evidence type="ECO:0000313" key="3">
    <source>
        <dbReference type="Proteomes" id="UP000887563"/>
    </source>
</evidence>
<feature type="compositionally biased region" description="Basic and acidic residues" evidence="2">
    <location>
        <begin position="119"/>
        <end position="131"/>
    </location>
</feature>
<dbReference type="PANTHER" id="PTHR22954">
    <property type="entry name" value="RETROVIRAL PROTEASE-RELATED"/>
    <property type="match status" value="1"/>
</dbReference>